<dbReference type="AlphaFoldDB" id="A0A5J6QHY9"/>
<dbReference type="GO" id="GO:0005886">
    <property type="term" value="C:plasma membrane"/>
    <property type="evidence" value="ECO:0007669"/>
    <property type="project" value="UniProtKB-SubCell"/>
</dbReference>
<keyword evidence="12" id="KW-1185">Reference proteome</keyword>
<evidence type="ECO:0000256" key="2">
    <source>
        <dbReference type="ARBA" id="ARBA00008914"/>
    </source>
</evidence>
<reference evidence="11 12" key="1">
    <citation type="submission" date="2019-08" db="EMBL/GenBank/DDBJ databases">
        <title>Whole-genome Sequencing of e-waste polymer degrading bacterium Pseudomonas sp. strain PE08.</title>
        <authorList>
            <person name="Kirdat K."/>
            <person name="Debbarma P."/>
            <person name="Narawade N."/>
            <person name="Suyal D."/>
            <person name="Thorat V."/>
            <person name="Shouche Y."/>
            <person name="Goel R."/>
            <person name="Yadav A."/>
        </authorList>
    </citation>
    <scope>NUCLEOTIDE SEQUENCE [LARGE SCALE GENOMIC DNA]</scope>
    <source>
        <strain evidence="11 12">PE08</strain>
    </source>
</reference>
<dbReference type="Pfam" id="PF00691">
    <property type="entry name" value="OmpA"/>
    <property type="match status" value="1"/>
</dbReference>
<evidence type="ECO:0000256" key="3">
    <source>
        <dbReference type="ARBA" id="ARBA00022475"/>
    </source>
</evidence>
<dbReference type="InterPro" id="IPR006665">
    <property type="entry name" value="OmpA-like"/>
</dbReference>
<dbReference type="PANTHER" id="PTHR30329:SF20">
    <property type="entry name" value="EXPORTED PROTEIN"/>
    <property type="match status" value="1"/>
</dbReference>
<dbReference type="EMBL" id="CP043311">
    <property type="protein sequence ID" value="QEY62107.1"/>
    <property type="molecule type" value="Genomic_DNA"/>
</dbReference>
<feature type="region of interest" description="Disordered" evidence="8">
    <location>
        <begin position="260"/>
        <end position="298"/>
    </location>
</feature>
<dbReference type="NCBIfam" id="NF006541">
    <property type="entry name" value="PRK09038.1"/>
    <property type="match status" value="1"/>
</dbReference>
<dbReference type="KEGG" id="plal:FXN65_08500"/>
<dbReference type="CDD" id="cd07185">
    <property type="entry name" value="OmpA_C-like"/>
    <property type="match status" value="1"/>
</dbReference>
<keyword evidence="11" id="KW-0966">Cell projection</keyword>
<evidence type="ECO:0000256" key="7">
    <source>
        <dbReference type="PROSITE-ProRule" id="PRU00473"/>
    </source>
</evidence>
<dbReference type="RefSeq" id="WP_151132646.1">
    <property type="nucleotide sequence ID" value="NZ_CP043311.1"/>
</dbReference>
<feature type="compositionally biased region" description="Low complexity" evidence="8">
    <location>
        <begin position="268"/>
        <end position="287"/>
    </location>
</feature>
<dbReference type="Proteomes" id="UP000327179">
    <property type="component" value="Chromosome"/>
</dbReference>
<dbReference type="PANTHER" id="PTHR30329">
    <property type="entry name" value="STATOR ELEMENT OF FLAGELLAR MOTOR COMPLEX"/>
    <property type="match status" value="1"/>
</dbReference>
<evidence type="ECO:0000256" key="9">
    <source>
        <dbReference type="SAM" id="Phobius"/>
    </source>
</evidence>
<keyword evidence="4 9" id="KW-0812">Transmembrane</keyword>
<evidence type="ECO:0000256" key="4">
    <source>
        <dbReference type="ARBA" id="ARBA00022692"/>
    </source>
</evidence>
<comment type="subcellular location">
    <subcellularLocation>
        <location evidence="1">Cell membrane</location>
        <topology evidence="1">Single-pass membrane protein</topology>
    </subcellularLocation>
</comment>
<keyword evidence="3" id="KW-1003">Cell membrane</keyword>
<dbReference type="InterPro" id="IPR025713">
    <property type="entry name" value="MotB-like_N_dom"/>
</dbReference>
<evidence type="ECO:0000256" key="5">
    <source>
        <dbReference type="ARBA" id="ARBA00022989"/>
    </source>
</evidence>
<evidence type="ECO:0000313" key="11">
    <source>
        <dbReference type="EMBL" id="QEY62107.1"/>
    </source>
</evidence>
<evidence type="ECO:0000256" key="6">
    <source>
        <dbReference type="ARBA" id="ARBA00023136"/>
    </source>
</evidence>
<dbReference type="PROSITE" id="PS51123">
    <property type="entry name" value="OMPA_2"/>
    <property type="match status" value="1"/>
</dbReference>
<feature type="compositionally biased region" description="Polar residues" evidence="8">
    <location>
        <begin position="288"/>
        <end position="298"/>
    </location>
</feature>
<feature type="domain" description="OmpA-like" evidence="10">
    <location>
        <begin position="127"/>
        <end position="247"/>
    </location>
</feature>
<feature type="transmembrane region" description="Helical" evidence="9">
    <location>
        <begin position="20"/>
        <end position="37"/>
    </location>
</feature>
<comment type="similarity">
    <text evidence="2">Belongs to the MotB family.</text>
</comment>
<sequence>MARRRHQEEHENHERWLVSYADFITLLFAFFVVMYSISSINEGKYKILSETLVGVFNQPDRSIKPIPVGEEKPRTTESDRSMVEESERTQSSIDDPGADPLQEIAQSMRDAFGELISSDQVNVRGNELWVEIEMNSSLLFPSGDAVPNDVAFSLIEKVARILAPYDNPVHVEGFTDNLPIATSQFPSNWELSTARAASIVRMLAMDGVAPSRLAAVGYGEFQPVADNATAEGRSRNRRVVLVISRNLDVRRSVSGVGSAHAKADAALKRAGTQPAPAAAAPAPGTGAVNSLSPAPQGR</sequence>
<keyword evidence="5 9" id="KW-1133">Transmembrane helix</keyword>
<name>A0A5J6QHY9_9GAMM</name>
<evidence type="ECO:0000313" key="12">
    <source>
        <dbReference type="Proteomes" id="UP000327179"/>
    </source>
</evidence>
<dbReference type="InterPro" id="IPR036737">
    <property type="entry name" value="OmpA-like_sf"/>
</dbReference>
<evidence type="ECO:0000256" key="1">
    <source>
        <dbReference type="ARBA" id="ARBA00004162"/>
    </source>
</evidence>
<dbReference type="Gene3D" id="3.30.1330.60">
    <property type="entry name" value="OmpA-like domain"/>
    <property type="match status" value="1"/>
</dbReference>
<dbReference type="SUPFAM" id="SSF103088">
    <property type="entry name" value="OmpA-like"/>
    <property type="match status" value="1"/>
</dbReference>
<feature type="compositionally biased region" description="Basic and acidic residues" evidence="8">
    <location>
        <begin position="69"/>
        <end position="88"/>
    </location>
</feature>
<keyword evidence="11" id="KW-0969">Cilium</keyword>
<dbReference type="InterPro" id="IPR050330">
    <property type="entry name" value="Bact_OuterMem_StrucFunc"/>
</dbReference>
<dbReference type="Pfam" id="PF13677">
    <property type="entry name" value="MotB_plug"/>
    <property type="match status" value="1"/>
</dbReference>
<accession>A0A5J6QHY9</accession>
<evidence type="ECO:0000259" key="10">
    <source>
        <dbReference type="PROSITE" id="PS51123"/>
    </source>
</evidence>
<keyword evidence="6 7" id="KW-0472">Membrane</keyword>
<evidence type="ECO:0000256" key="8">
    <source>
        <dbReference type="SAM" id="MobiDB-lite"/>
    </source>
</evidence>
<gene>
    <name evidence="11" type="primary">motD</name>
    <name evidence="11" type="ORF">FXN65_08500</name>
</gene>
<protein>
    <submittedName>
        <fullName evidence="11">Flagellar motor protein MotD</fullName>
    </submittedName>
</protein>
<organism evidence="11 12">
    <name type="scientific">Metapseudomonas lalkuanensis</name>
    <dbReference type="NCBI Taxonomy" id="2604832"/>
    <lineage>
        <taxon>Bacteria</taxon>
        <taxon>Pseudomonadati</taxon>
        <taxon>Pseudomonadota</taxon>
        <taxon>Gammaproteobacteria</taxon>
        <taxon>Pseudomonadales</taxon>
        <taxon>Pseudomonadaceae</taxon>
        <taxon>Metapseudomonas</taxon>
    </lineage>
</organism>
<proteinExistence type="inferred from homology"/>
<feature type="region of interest" description="Disordered" evidence="8">
    <location>
        <begin position="63"/>
        <end position="100"/>
    </location>
</feature>
<keyword evidence="11" id="KW-0282">Flagellum</keyword>